<dbReference type="InterPro" id="IPR036786">
    <property type="entry name" value="Ribosome_mat_SBDS_N_sf"/>
</dbReference>
<dbReference type="Pfam" id="PF09377">
    <property type="entry name" value="SBDS_domain_II"/>
    <property type="match status" value="1"/>
</dbReference>
<reference evidence="13 14" key="1">
    <citation type="journal article" date="2016" name="Mol. Biol. Evol.">
        <title>Comparative Genomics of Early-Diverging Mushroom-Forming Fungi Provides Insights into the Origins of Lignocellulose Decay Capabilities.</title>
        <authorList>
            <person name="Nagy L.G."/>
            <person name="Riley R."/>
            <person name="Tritt A."/>
            <person name="Adam C."/>
            <person name="Daum C."/>
            <person name="Floudas D."/>
            <person name="Sun H."/>
            <person name="Yadav J.S."/>
            <person name="Pangilinan J."/>
            <person name="Larsson K.H."/>
            <person name="Matsuura K."/>
            <person name="Barry K."/>
            <person name="Labutti K."/>
            <person name="Kuo R."/>
            <person name="Ohm R.A."/>
            <person name="Bhattacharya S.S."/>
            <person name="Shirouzu T."/>
            <person name="Yoshinaga Y."/>
            <person name="Martin F.M."/>
            <person name="Grigoriev I.V."/>
            <person name="Hibbett D.S."/>
        </authorList>
    </citation>
    <scope>NUCLEOTIDE SEQUENCE [LARGE SCALE GENOMIC DNA]</scope>
    <source>
        <strain evidence="13 14">HHB12029</strain>
    </source>
</reference>
<dbReference type="GO" id="GO:0005634">
    <property type="term" value="C:nucleus"/>
    <property type="evidence" value="ECO:0007669"/>
    <property type="project" value="UniProtKB-SubCell"/>
</dbReference>
<dbReference type="SUPFAM" id="SSF109728">
    <property type="entry name" value="Hypothetical protein AF0491, middle domain"/>
    <property type="match status" value="1"/>
</dbReference>
<keyword evidence="14" id="KW-1185">Reference proteome</keyword>
<evidence type="ECO:0000256" key="1">
    <source>
        <dbReference type="ARBA" id="ARBA00004123"/>
    </source>
</evidence>
<dbReference type="PROSITE" id="PS01267">
    <property type="entry name" value="UPF0023"/>
    <property type="match status" value="1"/>
</dbReference>
<organism evidence="13 14">
    <name type="scientific">Exidia glandulosa HHB12029</name>
    <dbReference type="NCBI Taxonomy" id="1314781"/>
    <lineage>
        <taxon>Eukaryota</taxon>
        <taxon>Fungi</taxon>
        <taxon>Dikarya</taxon>
        <taxon>Basidiomycota</taxon>
        <taxon>Agaricomycotina</taxon>
        <taxon>Agaricomycetes</taxon>
        <taxon>Auriculariales</taxon>
        <taxon>Exidiaceae</taxon>
        <taxon>Exidia</taxon>
    </lineage>
</organism>
<dbReference type="OrthoDB" id="10253092at2759"/>
<comment type="similarity">
    <text evidence="3">Belongs to the SDO1/SBDS family.</text>
</comment>
<keyword evidence="4" id="KW-0963">Cytoplasm</keyword>
<accession>A0A166BN79</accession>
<dbReference type="InterPro" id="IPR002140">
    <property type="entry name" value="Sdo1/SBDS"/>
</dbReference>
<evidence type="ECO:0000259" key="12">
    <source>
        <dbReference type="Pfam" id="PF20268"/>
    </source>
</evidence>
<evidence type="ECO:0000259" key="10">
    <source>
        <dbReference type="Pfam" id="PF01172"/>
    </source>
</evidence>
<evidence type="ECO:0000256" key="2">
    <source>
        <dbReference type="ARBA" id="ARBA00004496"/>
    </source>
</evidence>
<dbReference type="InterPro" id="IPR037188">
    <property type="entry name" value="Sdo1/SBDS_central_sf"/>
</dbReference>
<keyword evidence="5" id="KW-0690">Ribosome biogenesis</keyword>
<name>A0A166BN79_EXIGL</name>
<dbReference type="Gene3D" id="1.10.10.900">
    <property type="entry name" value="SBDS protein C-terminal domain, subdomain 1"/>
    <property type="match status" value="1"/>
</dbReference>
<dbReference type="SUPFAM" id="SSF89895">
    <property type="entry name" value="FYSH domain"/>
    <property type="match status" value="1"/>
</dbReference>
<evidence type="ECO:0000313" key="14">
    <source>
        <dbReference type="Proteomes" id="UP000077266"/>
    </source>
</evidence>
<dbReference type="FunFam" id="3.30.1250.10:FF:000001">
    <property type="entry name" value="SBDS, ribosome maturation factor"/>
    <property type="match status" value="1"/>
</dbReference>
<evidence type="ECO:0000256" key="3">
    <source>
        <dbReference type="ARBA" id="ARBA00007433"/>
    </source>
</evidence>
<dbReference type="Pfam" id="PF01172">
    <property type="entry name" value="SBDS_N"/>
    <property type="match status" value="1"/>
</dbReference>
<evidence type="ECO:0000256" key="5">
    <source>
        <dbReference type="ARBA" id="ARBA00022517"/>
    </source>
</evidence>
<dbReference type="Pfam" id="PF20268">
    <property type="entry name" value="SBDS_C"/>
    <property type="match status" value="1"/>
</dbReference>
<dbReference type="STRING" id="1314781.A0A166BN79"/>
<feature type="region of interest" description="Disordered" evidence="9">
    <location>
        <begin position="202"/>
        <end position="285"/>
    </location>
</feature>
<dbReference type="GO" id="GO:0042256">
    <property type="term" value="P:cytosolic ribosome assembly"/>
    <property type="evidence" value="ECO:0007669"/>
    <property type="project" value="InterPro"/>
</dbReference>
<gene>
    <name evidence="13" type="ORF">EXIGLDRAFT_829165</name>
</gene>
<dbReference type="FunCoup" id="A0A166BN79">
    <property type="interactions" value="548"/>
</dbReference>
<evidence type="ECO:0000259" key="11">
    <source>
        <dbReference type="Pfam" id="PF09377"/>
    </source>
</evidence>
<comment type="subunit">
    <text evidence="7">Associates with the 60S ribosomal subunit.</text>
</comment>
<dbReference type="InterPro" id="IPR019783">
    <property type="entry name" value="SDO1/SBDS_N"/>
</dbReference>
<evidence type="ECO:0000256" key="8">
    <source>
        <dbReference type="ARBA" id="ARBA00071414"/>
    </source>
</evidence>
<dbReference type="Proteomes" id="UP000077266">
    <property type="component" value="Unassembled WGS sequence"/>
</dbReference>
<dbReference type="Gene3D" id="3.30.1250.10">
    <property type="entry name" value="Ribosome maturation protein SBDS, N-terminal domain"/>
    <property type="match status" value="1"/>
</dbReference>
<feature type="domain" description="Ribosome maturation protein SDO1/SBDS C-terminal" evidence="12">
    <location>
        <begin position="301"/>
        <end position="359"/>
    </location>
</feature>
<evidence type="ECO:0000256" key="7">
    <source>
        <dbReference type="ARBA" id="ARBA00049708"/>
    </source>
</evidence>
<dbReference type="PANTHER" id="PTHR10927">
    <property type="entry name" value="RIBOSOME MATURATION PROTEIN SBDS"/>
    <property type="match status" value="1"/>
</dbReference>
<keyword evidence="6" id="KW-0539">Nucleus</keyword>
<dbReference type="EMBL" id="KV425887">
    <property type="protein sequence ID" value="KZW02640.1"/>
    <property type="molecule type" value="Genomic_DNA"/>
</dbReference>
<comment type="subcellular location">
    <subcellularLocation>
        <location evidence="2">Cytoplasm</location>
    </subcellularLocation>
    <subcellularLocation>
        <location evidence="1">Nucleus</location>
    </subcellularLocation>
</comment>
<evidence type="ECO:0000313" key="13">
    <source>
        <dbReference type="EMBL" id="KZW02640.1"/>
    </source>
</evidence>
<feature type="compositionally biased region" description="Basic residues" evidence="9">
    <location>
        <begin position="257"/>
        <end position="268"/>
    </location>
</feature>
<dbReference type="InParanoid" id="A0A166BN79"/>
<dbReference type="PANTHER" id="PTHR10927:SF1">
    <property type="entry name" value="RIBOSOME MATURATION PROTEIN SBDS"/>
    <property type="match status" value="1"/>
</dbReference>
<dbReference type="InterPro" id="IPR018023">
    <property type="entry name" value="Ribosome_mat_SBDS_CS"/>
</dbReference>
<dbReference type="GO" id="GO:0005737">
    <property type="term" value="C:cytoplasm"/>
    <property type="evidence" value="ECO:0007669"/>
    <property type="project" value="UniProtKB-SubCell"/>
</dbReference>
<dbReference type="NCBIfam" id="TIGR00291">
    <property type="entry name" value="RNA_SBDS"/>
    <property type="match status" value="1"/>
</dbReference>
<protein>
    <recommendedName>
        <fullName evidence="8">Ribosome maturation protein SDO1</fullName>
    </recommendedName>
</protein>
<dbReference type="Gene3D" id="3.30.70.240">
    <property type="match status" value="1"/>
</dbReference>
<dbReference type="InterPro" id="IPR018978">
    <property type="entry name" value="SDO1/SBDS_central"/>
</dbReference>
<dbReference type="InterPro" id="IPR039100">
    <property type="entry name" value="Sdo1/SBDS-like"/>
</dbReference>
<evidence type="ECO:0000256" key="9">
    <source>
        <dbReference type="SAM" id="MobiDB-lite"/>
    </source>
</evidence>
<evidence type="ECO:0000256" key="4">
    <source>
        <dbReference type="ARBA" id="ARBA00022490"/>
    </source>
</evidence>
<evidence type="ECO:0000256" key="6">
    <source>
        <dbReference type="ARBA" id="ARBA00023242"/>
    </source>
</evidence>
<feature type="domain" description="Ribosome maturation protein SDO1/SBDS central" evidence="11">
    <location>
        <begin position="109"/>
        <end position="172"/>
    </location>
</feature>
<feature type="domain" description="Ribosome maturation protein SDO1/SBDS N-terminal" evidence="10">
    <location>
        <begin position="14"/>
        <end position="100"/>
    </location>
</feature>
<dbReference type="AlphaFoldDB" id="A0A166BN79"/>
<dbReference type="InterPro" id="IPR046928">
    <property type="entry name" value="SDO1/SBDS_C"/>
</dbReference>
<sequence>MLVQQPSNQIKLTNVSIVRLKKGGKRFEIACYKNKVQEWRSGVETDLDDVLQIANVFMNVSKGEVAKSEDLSKAFGTSDIEAIVKEILKKGELQVGEKERAHELDNLWKEIAAQVAEKCVDPSTGRPYSVGIIEKAMREAGFSVETGKPAKSQVSKCIKLIQTESKLPLQRARMRIRVVLAAAAAPQTPPVAAASRAEPKLLASDGGTPAAGSAIDSDSDDGRPKRGKGKAKARQRELEIAAASLTLDSDSDDGRPRKGKGKKAKGKQKPPVEHDDAPAPAKAKKALPAHVQQLSSISDAELRKRIVECAEQVEKETTNDGALGDEWEVVMLIDPASLKTINDLLQKESRGRGRTETLALNASA</sequence>
<proteinExistence type="inferred from homology"/>